<dbReference type="PANTHER" id="PTHR43289">
    <property type="entry name" value="MITOGEN-ACTIVATED PROTEIN KINASE KINASE KINASE 20-RELATED"/>
    <property type="match status" value="1"/>
</dbReference>
<dbReference type="Gene3D" id="1.10.510.10">
    <property type="entry name" value="Transferase(Phosphotransferase) domain 1"/>
    <property type="match status" value="1"/>
</dbReference>
<dbReference type="SUPFAM" id="SSF55166">
    <property type="entry name" value="Hedgehog/DD-peptidase"/>
    <property type="match status" value="1"/>
</dbReference>
<keyword evidence="1" id="KW-0808">Transferase</keyword>
<dbReference type="SMART" id="SM00220">
    <property type="entry name" value="S_TKc"/>
    <property type="match status" value="1"/>
</dbReference>
<dbReference type="GO" id="GO:0006508">
    <property type="term" value="P:proteolysis"/>
    <property type="evidence" value="ECO:0007669"/>
    <property type="project" value="InterPro"/>
</dbReference>
<dbReference type="AlphaFoldDB" id="A0A2W4XUK8"/>
<dbReference type="InterPro" id="IPR003709">
    <property type="entry name" value="VanY-like_core_dom"/>
</dbReference>
<dbReference type="InterPro" id="IPR000719">
    <property type="entry name" value="Prot_kinase_dom"/>
</dbReference>
<dbReference type="GO" id="GO:0005524">
    <property type="term" value="F:ATP binding"/>
    <property type="evidence" value="ECO:0007669"/>
    <property type="project" value="UniProtKB-KW"/>
</dbReference>
<feature type="domain" description="Protein kinase" evidence="6">
    <location>
        <begin position="10"/>
        <end position="293"/>
    </location>
</feature>
<keyword evidence="4" id="KW-0067">ATP-binding</keyword>
<protein>
    <recommendedName>
        <fullName evidence="6">Protein kinase domain-containing protein</fullName>
    </recommendedName>
</protein>
<proteinExistence type="predicted"/>
<feature type="region of interest" description="Disordered" evidence="5">
    <location>
        <begin position="198"/>
        <end position="221"/>
    </location>
</feature>
<name>A0A2W4XUK8_9CYAN</name>
<feature type="compositionally biased region" description="Low complexity" evidence="5">
    <location>
        <begin position="199"/>
        <end position="211"/>
    </location>
</feature>
<comment type="caution">
    <text evidence="7">The sequence shown here is derived from an EMBL/GenBank/DDBJ whole genome shotgun (WGS) entry which is preliminary data.</text>
</comment>
<dbReference type="Proteomes" id="UP000249794">
    <property type="component" value="Unassembled WGS sequence"/>
</dbReference>
<dbReference type="Pfam" id="PF00069">
    <property type="entry name" value="Pkinase"/>
    <property type="match status" value="1"/>
</dbReference>
<evidence type="ECO:0000256" key="1">
    <source>
        <dbReference type="ARBA" id="ARBA00022679"/>
    </source>
</evidence>
<reference evidence="8" key="1">
    <citation type="submission" date="2018-04" db="EMBL/GenBank/DDBJ databases">
        <authorList>
            <person name="Cornet L."/>
        </authorList>
    </citation>
    <scope>NUCLEOTIDE SEQUENCE [LARGE SCALE GENOMIC DNA]</scope>
</reference>
<dbReference type="Gene3D" id="3.30.200.20">
    <property type="entry name" value="Phosphorylase Kinase, domain 1"/>
    <property type="match status" value="1"/>
</dbReference>
<dbReference type="InterPro" id="IPR011009">
    <property type="entry name" value="Kinase-like_dom_sf"/>
</dbReference>
<dbReference type="PROSITE" id="PS50011">
    <property type="entry name" value="PROTEIN_KINASE_DOM"/>
    <property type="match status" value="1"/>
</dbReference>
<evidence type="ECO:0000313" key="7">
    <source>
        <dbReference type="EMBL" id="PZO61270.1"/>
    </source>
</evidence>
<dbReference type="Gene3D" id="3.30.1380.10">
    <property type="match status" value="1"/>
</dbReference>
<evidence type="ECO:0000256" key="3">
    <source>
        <dbReference type="ARBA" id="ARBA00022777"/>
    </source>
</evidence>
<dbReference type="PANTHER" id="PTHR43289:SF34">
    <property type="entry name" value="SERINE_THREONINE-PROTEIN KINASE YBDM-RELATED"/>
    <property type="match status" value="1"/>
</dbReference>
<keyword evidence="2" id="KW-0547">Nucleotide-binding</keyword>
<gene>
    <name evidence="7" type="ORF">DCF15_00375</name>
</gene>
<evidence type="ECO:0000256" key="4">
    <source>
        <dbReference type="ARBA" id="ARBA00022840"/>
    </source>
</evidence>
<keyword evidence="3" id="KW-0418">Kinase</keyword>
<evidence type="ECO:0000313" key="8">
    <source>
        <dbReference type="Proteomes" id="UP000249794"/>
    </source>
</evidence>
<dbReference type="GO" id="GO:0004674">
    <property type="term" value="F:protein serine/threonine kinase activity"/>
    <property type="evidence" value="ECO:0007669"/>
    <property type="project" value="TreeGrafter"/>
</dbReference>
<dbReference type="Pfam" id="PF02557">
    <property type="entry name" value="VanY"/>
    <property type="match status" value="1"/>
</dbReference>
<dbReference type="EMBL" id="QBMP01000002">
    <property type="protein sequence ID" value="PZO61270.1"/>
    <property type="molecule type" value="Genomic_DNA"/>
</dbReference>
<reference evidence="7 8" key="2">
    <citation type="submission" date="2018-06" db="EMBL/GenBank/DDBJ databases">
        <title>Metagenomic assembly of (sub)arctic Cyanobacteria and their associated microbiome from non-axenic cultures.</title>
        <authorList>
            <person name="Baurain D."/>
        </authorList>
    </citation>
    <scope>NUCLEOTIDE SEQUENCE [LARGE SCALE GENOMIC DNA]</scope>
    <source>
        <strain evidence="7">ULC027bin1</strain>
    </source>
</reference>
<evidence type="ECO:0000259" key="6">
    <source>
        <dbReference type="PROSITE" id="PS50011"/>
    </source>
</evidence>
<accession>A0A2W4XUK8</accession>
<evidence type="ECO:0000256" key="5">
    <source>
        <dbReference type="SAM" id="MobiDB-lite"/>
    </source>
</evidence>
<dbReference type="GO" id="GO:0008233">
    <property type="term" value="F:peptidase activity"/>
    <property type="evidence" value="ECO:0007669"/>
    <property type="project" value="InterPro"/>
</dbReference>
<organism evidence="7 8">
    <name type="scientific">Phormidesmis priestleyi</name>
    <dbReference type="NCBI Taxonomy" id="268141"/>
    <lineage>
        <taxon>Bacteria</taxon>
        <taxon>Bacillati</taxon>
        <taxon>Cyanobacteriota</taxon>
        <taxon>Cyanophyceae</taxon>
        <taxon>Leptolyngbyales</taxon>
        <taxon>Leptolyngbyaceae</taxon>
        <taxon>Phormidesmis</taxon>
    </lineage>
</organism>
<dbReference type="SUPFAM" id="SSF56112">
    <property type="entry name" value="Protein kinase-like (PK-like)"/>
    <property type="match status" value="1"/>
</dbReference>
<evidence type="ECO:0000256" key="2">
    <source>
        <dbReference type="ARBA" id="ARBA00022741"/>
    </source>
</evidence>
<dbReference type="InterPro" id="IPR009045">
    <property type="entry name" value="Zn_M74/Hedgehog-like"/>
</dbReference>
<sequence>MSTPILEERFELERPLRHMDFSTVYLASDRRYLHRPHCLVTAIRYQQREMRHRLEREAQILERLGRQPQIPALLAYFHRESAPSENNLSENTFYLVQDHIVGHPLSQELTLGKPLSESYVTKLLQDVLTALIGIHQQGVVHQNLQPQHLIRQSVDGQIFLTEFGNLAKLARSRITANGTLGSTVPTPLPLYAAPEQIRSDQQTPDQQTSDQQQDKASSMGPQPASDLYALGLIAVEALTGQRHQDFAYDPQIGLRWRDQQNGINLHLAEFIDRLIRHSWRDRFTTAEAALKTLRQGCDRRQVAHDSRLDTVVAAPGLKLQSSTTTPLTLQPQAIASGMGIHAFPTPMPIAKGSSRFLSANPAGSLSRPLGLTNPVLLKLAIGSIAAVLALGVGVKAYQWGEYRVSHLPKTWQNWKASNHTYPAAAAKDLVPLLADGSMMLRPAAAEAFWNMAVAAANDGVELYALSGHIADAVPTTAEPDYVTGYTLDIGGETETFDRQVSFAKTEAFQWLRTNAQTYGFTLSVTGNSTLGSASAEPWHWRYAGDDASQKIFGIKPD</sequence>